<protein>
    <submittedName>
        <fullName evidence="2">Uncharacterized protein</fullName>
    </submittedName>
</protein>
<feature type="region of interest" description="Disordered" evidence="1">
    <location>
        <begin position="56"/>
        <end position="77"/>
    </location>
</feature>
<comment type="caution">
    <text evidence="2">The sequence shown here is derived from an EMBL/GenBank/DDBJ whole genome shotgun (WGS) entry which is preliminary data.</text>
</comment>
<dbReference type="Proteomes" id="UP000076154">
    <property type="component" value="Unassembled WGS sequence"/>
</dbReference>
<reference evidence="2" key="1">
    <citation type="submission" date="2018-04" db="EMBL/GenBank/DDBJ databases">
        <title>Whole genome sequencing of Hypsizygus marmoreus.</title>
        <authorList>
            <person name="Choi I.-G."/>
            <person name="Min B."/>
            <person name="Kim J.-G."/>
            <person name="Kim S."/>
            <person name="Oh Y.-L."/>
            <person name="Kong W.-S."/>
            <person name="Park H."/>
            <person name="Jeong J."/>
            <person name="Song E.-S."/>
        </authorList>
    </citation>
    <scope>NUCLEOTIDE SEQUENCE [LARGE SCALE GENOMIC DNA]</scope>
    <source>
        <strain evidence="2">51987-8</strain>
    </source>
</reference>
<evidence type="ECO:0000256" key="1">
    <source>
        <dbReference type="SAM" id="MobiDB-lite"/>
    </source>
</evidence>
<dbReference type="AlphaFoldDB" id="A0A369K2F8"/>
<evidence type="ECO:0000313" key="3">
    <source>
        <dbReference type="Proteomes" id="UP000076154"/>
    </source>
</evidence>
<evidence type="ECO:0000313" key="2">
    <source>
        <dbReference type="EMBL" id="RDB28819.1"/>
    </source>
</evidence>
<dbReference type="InParanoid" id="A0A369K2F8"/>
<dbReference type="EMBL" id="LUEZ02000010">
    <property type="protein sequence ID" value="RDB28819.1"/>
    <property type="molecule type" value="Genomic_DNA"/>
</dbReference>
<accession>A0A369K2F8</accession>
<keyword evidence="3" id="KW-1185">Reference proteome</keyword>
<sequence>MSLVLNFHHTATTRLTWTQGPDDRESHQRIRGILTCSILNIREALGIPTLRPLEVSSANDGQQEVEAEGHQTTTTML</sequence>
<organism evidence="2 3">
    <name type="scientific">Hypsizygus marmoreus</name>
    <name type="common">White beech mushroom</name>
    <name type="synonym">Agaricus marmoreus</name>
    <dbReference type="NCBI Taxonomy" id="39966"/>
    <lineage>
        <taxon>Eukaryota</taxon>
        <taxon>Fungi</taxon>
        <taxon>Dikarya</taxon>
        <taxon>Basidiomycota</taxon>
        <taxon>Agaricomycotina</taxon>
        <taxon>Agaricomycetes</taxon>
        <taxon>Agaricomycetidae</taxon>
        <taxon>Agaricales</taxon>
        <taxon>Tricholomatineae</taxon>
        <taxon>Lyophyllaceae</taxon>
        <taxon>Hypsizygus</taxon>
    </lineage>
</organism>
<gene>
    <name evidence="2" type="ORF">Hypma_015700</name>
</gene>
<proteinExistence type="predicted"/>
<name>A0A369K2F8_HYPMA</name>